<feature type="domain" description="Ig-like" evidence="2">
    <location>
        <begin position="11"/>
        <end position="115"/>
    </location>
</feature>
<dbReference type="InterPro" id="IPR007110">
    <property type="entry name" value="Ig-like_dom"/>
</dbReference>
<sequence length="115" mass="12229">MLLVTDLLIHVTVTQTPAVKVVPPGQTVNINCKTSSNVADGCPGDYTCMAWCQQKPGGAPKLLMHSSNRLQSGIPSRFSGSGSHKDFPLTISGVQAVDSGDYYCQSYHSGPVFTQ</sequence>
<evidence type="ECO:0000259" key="2">
    <source>
        <dbReference type="PROSITE" id="PS50835"/>
    </source>
</evidence>
<dbReference type="SMART" id="SM00406">
    <property type="entry name" value="IGv"/>
    <property type="match status" value="1"/>
</dbReference>
<feature type="chain" id="PRO_5021376259" description="Ig-like domain-containing protein" evidence="1">
    <location>
        <begin position="19"/>
        <end position="115"/>
    </location>
</feature>
<dbReference type="Proteomes" id="UP000314982">
    <property type="component" value="Unassembled WGS sequence"/>
</dbReference>
<feature type="signal peptide" evidence="1">
    <location>
        <begin position="1"/>
        <end position="18"/>
    </location>
</feature>
<protein>
    <recommendedName>
        <fullName evidence="2">Ig-like domain-containing protein</fullName>
    </recommendedName>
</protein>
<dbReference type="PROSITE" id="PS50835">
    <property type="entry name" value="IG_LIKE"/>
    <property type="match status" value="1"/>
</dbReference>
<evidence type="ECO:0000313" key="4">
    <source>
        <dbReference type="Proteomes" id="UP000314982"/>
    </source>
</evidence>
<dbReference type="InterPro" id="IPR050150">
    <property type="entry name" value="IgV_Light_Chain"/>
</dbReference>
<proteinExistence type="predicted"/>
<dbReference type="SMART" id="SM00409">
    <property type="entry name" value="IG"/>
    <property type="match status" value="1"/>
</dbReference>
<keyword evidence="1" id="KW-0732">Signal</keyword>
<dbReference type="InterPro" id="IPR003599">
    <property type="entry name" value="Ig_sub"/>
</dbReference>
<keyword evidence="4" id="KW-1185">Reference proteome</keyword>
<accession>A0A4W5MBF2</accession>
<dbReference type="AlphaFoldDB" id="A0A4W5MBF2"/>
<dbReference type="Pfam" id="PF07686">
    <property type="entry name" value="V-set"/>
    <property type="match status" value="1"/>
</dbReference>
<dbReference type="PANTHER" id="PTHR23267">
    <property type="entry name" value="IMMUNOGLOBULIN LIGHT CHAIN"/>
    <property type="match status" value="1"/>
</dbReference>
<evidence type="ECO:0000256" key="1">
    <source>
        <dbReference type="SAM" id="SignalP"/>
    </source>
</evidence>
<organism evidence="3 4">
    <name type="scientific">Hucho hucho</name>
    <name type="common">huchen</name>
    <dbReference type="NCBI Taxonomy" id="62062"/>
    <lineage>
        <taxon>Eukaryota</taxon>
        <taxon>Metazoa</taxon>
        <taxon>Chordata</taxon>
        <taxon>Craniata</taxon>
        <taxon>Vertebrata</taxon>
        <taxon>Euteleostomi</taxon>
        <taxon>Actinopterygii</taxon>
        <taxon>Neopterygii</taxon>
        <taxon>Teleostei</taxon>
        <taxon>Protacanthopterygii</taxon>
        <taxon>Salmoniformes</taxon>
        <taxon>Salmonidae</taxon>
        <taxon>Salmoninae</taxon>
        <taxon>Hucho</taxon>
    </lineage>
</organism>
<dbReference type="InterPro" id="IPR036179">
    <property type="entry name" value="Ig-like_dom_sf"/>
</dbReference>
<dbReference type="FunFam" id="2.60.40.10:FF:001230">
    <property type="entry name" value="Immunoglobulin kappa variable 8-16"/>
    <property type="match status" value="1"/>
</dbReference>
<name>A0A4W5MBF2_9TELE</name>
<dbReference type="GeneTree" id="ENSGT01150000286956"/>
<reference evidence="4" key="1">
    <citation type="submission" date="2018-06" db="EMBL/GenBank/DDBJ databases">
        <title>Genome assembly of Danube salmon.</title>
        <authorList>
            <person name="Macqueen D.J."/>
            <person name="Gundappa M.K."/>
        </authorList>
    </citation>
    <scope>NUCLEOTIDE SEQUENCE [LARGE SCALE GENOMIC DNA]</scope>
</reference>
<dbReference type="InterPro" id="IPR013783">
    <property type="entry name" value="Ig-like_fold"/>
</dbReference>
<reference evidence="3" key="3">
    <citation type="submission" date="2025-09" db="UniProtKB">
        <authorList>
            <consortium name="Ensembl"/>
        </authorList>
    </citation>
    <scope>IDENTIFICATION</scope>
</reference>
<evidence type="ECO:0000313" key="3">
    <source>
        <dbReference type="Ensembl" id="ENSHHUP00000035742.1"/>
    </source>
</evidence>
<dbReference type="SUPFAM" id="SSF48726">
    <property type="entry name" value="Immunoglobulin"/>
    <property type="match status" value="1"/>
</dbReference>
<dbReference type="InterPro" id="IPR013106">
    <property type="entry name" value="Ig_V-set"/>
</dbReference>
<reference evidence="3" key="2">
    <citation type="submission" date="2025-08" db="UniProtKB">
        <authorList>
            <consortium name="Ensembl"/>
        </authorList>
    </citation>
    <scope>IDENTIFICATION</scope>
</reference>
<dbReference type="Ensembl" id="ENSHHUT00000037178.1">
    <property type="protein sequence ID" value="ENSHHUP00000035742.1"/>
    <property type="gene ID" value="ENSHHUG00000022491.1"/>
</dbReference>
<dbReference type="Gene3D" id="2.60.40.10">
    <property type="entry name" value="Immunoglobulins"/>
    <property type="match status" value="1"/>
</dbReference>